<gene>
    <name evidence="1" type="ORF">DBV15_06937</name>
</gene>
<sequence length="64" mass="7537">MAQHVIEDVDLSDEEDFVLPPPPLLLYAEPIWDEDDDDHNELRIIHPIFGMIQRIEHMMLDVLT</sequence>
<proteinExistence type="predicted"/>
<name>A0A4S2KRU8_9HYME</name>
<protein>
    <submittedName>
        <fullName evidence="1">Uncharacterized protein</fullName>
    </submittedName>
</protein>
<reference evidence="1 2" key="1">
    <citation type="journal article" date="2019" name="Philos. Trans. R. Soc. Lond., B, Biol. Sci.">
        <title>Ant behaviour and brain gene expression of defending hosts depend on the ecological success of the intruding social parasite.</title>
        <authorList>
            <person name="Kaur R."/>
            <person name="Stoldt M."/>
            <person name="Jongepier E."/>
            <person name="Feldmeyer B."/>
            <person name="Menzel F."/>
            <person name="Bornberg-Bauer E."/>
            <person name="Foitzik S."/>
        </authorList>
    </citation>
    <scope>NUCLEOTIDE SEQUENCE [LARGE SCALE GENOMIC DNA]</scope>
    <source>
        <tissue evidence="1">Whole body</tissue>
    </source>
</reference>
<organism evidence="1 2">
    <name type="scientific">Temnothorax longispinosus</name>
    <dbReference type="NCBI Taxonomy" id="300112"/>
    <lineage>
        <taxon>Eukaryota</taxon>
        <taxon>Metazoa</taxon>
        <taxon>Ecdysozoa</taxon>
        <taxon>Arthropoda</taxon>
        <taxon>Hexapoda</taxon>
        <taxon>Insecta</taxon>
        <taxon>Pterygota</taxon>
        <taxon>Neoptera</taxon>
        <taxon>Endopterygota</taxon>
        <taxon>Hymenoptera</taxon>
        <taxon>Apocrita</taxon>
        <taxon>Aculeata</taxon>
        <taxon>Formicoidea</taxon>
        <taxon>Formicidae</taxon>
        <taxon>Myrmicinae</taxon>
        <taxon>Temnothorax</taxon>
    </lineage>
</organism>
<evidence type="ECO:0000313" key="2">
    <source>
        <dbReference type="Proteomes" id="UP000310200"/>
    </source>
</evidence>
<comment type="caution">
    <text evidence="1">The sequence shown here is derived from an EMBL/GenBank/DDBJ whole genome shotgun (WGS) entry which is preliminary data.</text>
</comment>
<dbReference type="Proteomes" id="UP000310200">
    <property type="component" value="Unassembled WGS sequence"/>
</dbReference>
<evidence type="ECO:0000313" key="1">
    <source>
        <dbReference type="EMBL" id="TGZ50707.1"/>
    </source>
</evidence>
<accession>A0A4S2KRU8</accession>
<dbReference type="AlphaFoldDB" id="A0A4S2KRU8"/>
<keyword evidence="2" id="KW-1185">Reference proteome</keyword>
<dbReference type="EMBL" id="QBLH01001897">
    <property type="protein sequence ID" value="TGZ50707.1"/>
    <property type="molecule type" value="Genomic_DNA"/>
</dbReference>